<name>A0A4S3KQ09_9GAMM</name>
<dbReference type="EMBL" id="MWQO01000016">
    <property type="protein sequence ID" value="THD11107.1"/>
    <property type="molecule type" value="Genomic_DNA"/>
</dbReference>
<reference evidence="2 3" key="1">
    <citation type="submission" date="2017-02" db="EMBL/GenBank/DDBJ databases">
        <title>Whole genome sequencing of Metallibacterium scheffleri DSM 24874 (T).</title>
        <authorList>
            <person name="Kumar S."/>
            <person name="Patil P."/>
            <person name="Patil P.B."/>
        </authorList>
    </citation>
    <scope>NUCLEOTIDE SEQUENCE [LARGE SCALE GENOMIC DNA]</scope>
    <source>
        <strain evidence="2 3">DSM 24874</strain>
    </source>
</reference>
<gene>
    <name evidence="2" type="ORF">B1806_05145</name>
</gene>
<keyword evidence="3" id="KW-1185">Reference proteome</keyword>
<proteinExistence type="predicted"/>
<evidence type="ECO:0000313" key="3">
    <source>
        <dbReference type="Proteomes" id="UP000307749"/>
    </source>
</evidence>
<protein>
    <submittedName>
        <fullName evidence="2">Uncharacterized protein</fullName>
    </submittedName>
</protein>
<organism evidence="2 3">
    <name type="scientific">Metallibacterium scheffleri</name>
    <dbReference type="NCBI Taxonomy" id="993689"/>
    <lineage>
        <taxon>Bacteria</taxon>
        <taxon>Pseudomonadati</taxon>
        <taxon>Pseudomonadota</taxon>
        <taxon>Gammaproteobacteria</taxon>
        <taxon>Lysobacterales</taxon>
        <taxon>Rhodanobacteraceae</taxon>
        <taxon>Metallibacterium</taxon>
    </lineage>
</organism>
<dbReference type="Proteomes" id="UP000307749">
    <property type="component" value="Unassembled WGS sequence"/>
</dbReference>
<evidence type="ECO:0000256" key="1">
    <source>
        <dbReference type="SAM" id="MobiDB-lite"/>
    </source>
</evidence>
<feature type="region of interest" description="Disordered" evidence="1">
    <location>
        <begin position="59"/>
        <end position="88"/>
    </location>
</feature>
<dbReference type="RefSeq" id="WP_081126525.1">
    <property type="nucleotide sequence ID" value="NZ_LDOS01000001.1"/>
</dbReference>
<evidence type="ECO:0000313" key="2">
    <source>
        <dbReference type="EMBL" id="THD11107.1"/>
    </source>
</evidence>
<dbReference type="STRING" id="993689.GCA_002077135_01206"/>
<dbReference type="AlphaFoldDB" id="A0A4S3KQ09"/>
<comment type="caution">
    <text evidence="2">The sequence shown here is derived from an EMBL/GenBank/DDBJ whole genome shotgun (WGS) entry which is preliminary data.</text>
</comment>
<sequence length="105" mass="11659">MTRIASIGQLSYPAIFSVTHRCLHKARLGPLLITCLPLAVHAQGPITPHAEARTMAASLRWPMNPRTESRRLMPSRHTAGGLHDPHLERIKGTTDTLDRILSPLR</sequence>
<accession>A0A4S3KQ09</accession>